<dbReference type="InterPro" id="IPR032816">
    <property type="entry name" value="VTT_dom"/>
</dbReference>
<gene>
    <name evidence="3" type="ORF">NDI79_18015</name>
</gene>
<dbReference type="Proteomes" id="UP001254813">
    <property type="component" value="Unassembled WGS sequence"/>
</dbReference>
<proteinExistence type="predicted"/>
<evidence type="ECO:0000256" key="1">
    <source>
        <dbReference type="SAM" id="Phobius"/>
    </source>
</evidence>
<dbReference type="Pfam" id="PF09335">
    <property type="entry name" value="VTT_dom"/>
    <property type="match status" value="1"/>
</dbReference>
<dbReference type="RefSeq" id="WP_310930059.1">
    <property type="nucleotide sequence ID" value="NZ_JAMQOQ010000005.1"/>
</dbReference>
<keyword evidence="4" id="KW-1185">Reference proteome</keyword>
<feature type="transmembrane region" description="Helical" evidence="1">
    <location>
        <begin position="34"/>
        <end position="56"/>
    </location>
</feature>
<feature type="transmembrane region" description="Helical" evidence="1">
    <location>
        <begin position="77"/>
        <end position="101"/>
    </location>
</feature>
<evidence type="ECO:0000313" key="4">
    <source>
        <dbReference type="Proteomes" id="UP001254813"/>
    </source>
</evidence>
<protein>
    <submittedName>
        <fullName evidence="3">VTT domain-containing protein</fullName>
    </submittedName>
</protein>
<name>A0ABU2G5N1_9EURY</name>
<evidence type="ECO:0000313" key="3">
    <source>
        <dbReference type="EMBL" id="MDS0296075.1"/>
    </source>
</evidence>
<organism evidence="3 4">
    <name type="scientific">Halogeometricum luteum</name>
    <dbReference type="NCBI Taxonomy" id="2950537"/>
    <lineage>
        <taxon>Archaea</taxon>
        <taxon>Methanobacteriati</taxon>
        <taxon>Methanobacteriota</taxon>
        <taxon>Stenosarchaea group</taxon>
        <taxon>Halobacteria</taxon>
        <taxon>Halobacteriales</taxon>
        <taxon>Haloferacaceae</taxon>
        <taxon>Halogeometricum</taxon>
    </lineage>
</organism>
<reference evidence="3 4" key="1">
    <citation type="submission" date="2022-06" db="EMBL/GenBank/DDBJ databases">
        <title>Halogeometricum sp. a new haloarchaeum isolate from saline soil.</title>
        <authorList>
            <person name="Strakova D."/>
            <person name="Galisteo C."/>
            <person name="Sanchez-Porro C."/>
            <person name="Ventosa A."/>
        </authorList>
    </citation>
    <scope>NUCLEOTIDE SEQUENCE [LARGE SCALE GENOMIC DNA]</scope>
    <source>
        <strain evidence="4">S3BR25-2</strain>
    </source>
</reference>
<keyword evidence="1" id="KW-1133">Transmembrane helix</keyword>
<feature type="transmembrane region" description="Helical" evidence="1">
    <location>
        <begin position="137"/>
        <end position="163"/>
    </location>
</feature>
<dbReference type="EMBL" id="JAMQOQ010000005">
    <property type="protein sequence ID" value="MDS0296075.1"/>
    <property type="molecule type" value="Genomic_DNA"/>
</dbReference>
<accession>A0ABU2G5N1</accession>
<feature type="transmembrane region" description="Helical" evidence="1">
    <location>
        <begin position="170"/>
        <end position="189"/>
    </location>
</feature>
<evidence type="ECO:0000259" key="2">
    <source>
        <dbReference type="Pfam" id="PF09335"/>
    </source>
</evidence>
<keyword evidence="1" id="KW-0812">Transmembrane</keyword>
<sequence length="196" mass="19989">MFPSLLPVSVSVAAAVFALPGFGDGVVAEAVRAASGWGGLALIFVYSVLIAVVLPLPGEAVLVPAVEGTLKLGAPTAVEIALVVVVSSLGKALGSVAALSLGTRATRSGPAIRAVRSLGVDPVAWSQRRVVDLVQRYGYVGLAGTLMVPMFPDTLLLYAFAVLDLERAKFAAAAFVGTVGRLLITLFVLESVGSVS</sequence>
<feature type="domain" description="VTT" evidence="2">
    <location>
        <begin position="80"/>
        <end position="189"/>
    </location>
</feature>
<comment type="caution">
    <text evidence="3">The sequence shown here is derived from an EMBL/GenBank/DDBJ whole genome shotgun (WGS) entry which is preliminary data.</text>
</comment>
<keyword evidence="1" id="KW-0472">Membrane</keyword>